<dbReference type="PROSITE" id="PS00086">
    <property type="entry name" value="CYTOCHROME_P450"/>
    <property type="match status" value="1"/>
</dbReference>
<dbReference type="InterPro" id="IPR002397">
    <property type="entry name" value="Cyt_P450_B"/>
</dbReference>
<accession>A0ABS4TRX4</accession>
<dbReference type="Pfam" id="PF00067">
    <property type="entry name" value="p450"/>
    <property type="match status" value="1"/>
</dbReference>
<dbReference type="CDD" id="cd11030">
    <property type="entry name" value="CYP105-like"/>
    <property type="match status" value="1"/>
</dbReference>
<keyword evidence="2" id="KW-0349">Heme</keyword>
<organism evidence="3 4">
    <name type="scientific">Kibdelosporangium banguiense</name>
    <dbReference type="NCBI Taxonomy" id="1365924"/>
    <lineage>
        <taxon>Bacteria</taxon>
        <taxon>Bacillati</taxon>
        <taxon>Actinomycetota</taxon>
        <taxon>Actinomycetes</taxon>
        <taxon>Pseudonocardiales</taxon>
        <taxon>Pseudonocardiaceae</taxon>
        <taxon>Kibdelosporangium</taxon>
    </lineage>
</organism>
<dbReference type="PRINTS" id="PR00359">
    <property type="entry name" value="BP450"/>
</dbReference>
<evidence type="ECO:0000256" key="2">
    <source>
        <dbReference type="RuleBase" id="RU000461"/>
    </source>
</evidence>
<dbReference type="PANTHER" id="PTHR46696:SF1">
    <property type="entry name" value="CYTOCHROME P450 YJIB-RELATED"/>
    <property type="match status" value="1"/>
</dbReference>
<dbReference type="PANTHER" id="PTHR46696">
    <property type="entry name" value="P450, PUTATIVE (EUROFUNG)-RELATED"/>
    <property type="match status" value="1"/>
</dbReference>
<dbReference type="EMBL" id="JAGINW010000001">
    <property type="protein sequence ID" value="MBP2326739.1"/>
    <property type="molecule type" value="Genomic_DNA"/>
</dbReference>
<dbReference type="InterPro" id="IPR001128">
    <property type="entry name" value="Cyt_P450"/>
</dbReference>
<keyword evidence="2" id="KW-0560">Oxidoreductase</keyword>
<sequence>MTSTVGMPEYDIARAASCPFDPAPAMQARQQEGPVTRVRLWDGSTPWLVTGHAEHRALLADQRVSVDHSRPGMPRTTQGSAETMTEAETQQLMQMLKDTSIPGLSFILKDDPEHARLRRMVTGAFAVRRVEAMRTAVQRIVDEFLDKMLAGPKPVDLVEAFALPVPSLVICELLGVPYSDHEFFQDNSRTIINRASSTLQRIEAQTKLGDYLDDLIGERIGKPGDDLLSALAERVEAGDLPRQEAVSMGVLMLFAGHETTANMIALGTLALLEHPDQLALLRDTDHPALAASAVEELLRYLTITHGGLLRVALADIELGGQTIREGDGIIVVNETANRDSTVFADPDRLDIRRDARQQVAFGHGVHACVGQPLARMELQVAYPALLRRIPSLRLATDLDRISFKHDGFVYGVYELPVTW</sequence>
<keyword evidence="2" id="KW-0479">Metal-binding</keyword>
<evidence type="ECO:0000256" key="1">
    <source>
        <dbReference type="ARBA" id="ARBA00010617"/>
    </source>
</evidence>
<evidence type="ECO:0000313" key="3">
    <source>
        <dbReference type="EMBL" id="MBP2326739.1"/>
    </source>
</evidence>
<dbReference type="InterPro" id="IPR036396">
    <property type="entry name" value="Cyt_P450_sf"/>
</dbReference>
<dbReference type="InterPro" id="IPR017972">
    <property type="entry name" value="Cyt_P450_CS"/>
</dbReference>
<protein>
    <submittedName>
        <fullName evidence="3">Cytochrome P450</fullName>
    </submittedName>
</protein>
<gene>
    <name evidence="3" type="ORF">JOF56_007124</name>
</gene>
<dbReference type="Gene3D" id="1.10.630.10">
    <property type="entry name" value="Cytochrome P450"/>
    <property type="match status" value="1"/>
</dbReference>
<dbReference type="Proteomes" id="UP001519332">
    <property type="component" value="Unassembled WGS sequence"/>
</dbReference>
<evidence type="ECO:0000313" key="4">
    <source>
        <dbReference type="Proteomes" id="UP001519332"/>
    </source>
</evidence>
<dbReference type="SUPFAM" id="SSF48264">
    <property type="entry name" value="Cytochrome P450"/>
    <property type="match status" value="1"/>
</dbReference>
<reference evidence="3 4" key="1">
    <citation type="submission" date="2021-03" db="EMBL/GenBank/DDBJ databases">
        <title>Sequencing the genomes of 1000 actinobacteria strains.</title>
        <authorList>
            <person name="Klenk H.-P."/>
        </authorList>
    </citation>
    <scope>NUCLEOTIDE SEQUENCE [LARGE SCALE GENOMIC DNA]</scope>
    <source>
        <strain evidence="3 4">DSM 46670</strain>
    </source>
</reference>
<dbReference type="RefSeq" id="WP_372448294.1">
    <property type="nucleotide sequence ID" value="NZ_JAGINW010000001.1"/>
</dbReference>
<dbReference type="PRINTS" id="PR00385">
    <property type="entry name" value="P450"/>
</dbReference>
<name>A0ABS4TRX4_9PSEU</name>
<keyword evidence="4" id="KW-1185">Reference proteome</keyword>
<keyword evidence="2" id="KW-0503">Monooxygenase</keyword>
<comment type="similarity">
    <text evidence="1 2">Belongs to the cytochrome P450 family.</text>
</comment>
<proteinExistence type="inferred from homology"/>
<comment type="caution">
    <text evidence="3">The sequence shown here is derived from an EMBL/GenBank/DDBJ whole genome shotgun (WGS) entry which is preliminary data.</text>
</comment>
<keyword evidence="2" id="KW-0408">Iron</keyword>